<sequence>MCAAHIQHAPLSLEGGSHRSLLRELLGVQGFGEGRGLVGVGGDYRRSVGDGVRRGASAAGGRVQVLPCTIVEKDYYATTTVW</sequence>
<name>A0A4Z2ERI6_9TELE</name>
<keyword evidence="2" id="KW-1185">Reference proteome</keyword>
<gene>
    <name evidence="1" type="ORF">EYF80_058405</name>
</gene>
<evidence type="ECO:0000313" key="2">
    <source>
        <dbReference type="Proteomes" id="UP000314294"/>
    </source>
</evidence>
<protein>
    <submittedName>
        <fullName evidence="1">Uncharacterized protein</fullName>
    </submittedName>
</protein>
<evidence type="ECO:0000313" key="1">
    <source>
        <dbReference type="EMBL" id="TNN31445.1"/>
    </source>
</evidence>
<dbReference type="Proteomes" id="UP000314294">
    <property type="component" value="Unassembled WGS sequence"/>
</dbReference>
<dbReference type="EMBL" id="SRLO01003465">
    <property type="protein sequence ID" value="TNN31445.1"/>
    <property type="molecule type" value="Genomic_DNA"/>
</dbReference>
<reference evidence="1 2" key="1">
    <citation type="submission" date="2019-03" db="EMBL/GenBank/DDBJ databases">
        <title>First draft genome of Liparis tanakae, snailfish: a comprehensive survey of snailfish specific genes.</title>
        <authorList>
            <person name="Kim W."/>
            <person name="Song I."/>
            <person name="Jeong J.-H."/>
            <person name="Kim D."/>
            <person name="Kim S."/>
            <person name="Ryu S."/>
            <person name="Song J.Y."/>
            <person name="Lee S.K."/>
        </authorList>
    </citation>
    <scope>NUCLEOTIDE SEQUENCE [LARGE SCALE GENOMIC DNA]</scope>
    <source>
        <tissue evidence="1">Muscle</tissue>
    </source>
</reference>
<organism evidence="1 2">
    <name type="scientific">Liparis tanakae</name>
    <name type="common">Tanaka's snailfish</name>
    <dbReference type="NCBI Taxonomy" id="230148"/>
    <lineage>
        <taxon>Eukaryota</taxon>
        <taxon>Metazoa</taxon>
        <taxon>Chordata</taxon>
        <taxon>Craniata</taxon>
        <taxon>Vertebrata</taxon>
        <taxon>Euteleostomi</taxon>
        <taxon>Actinopterygii</taxon>
        <taxon>Neopterygii</taxon>
        <taxon>Teleostei</taxon>
        <taxon>Neoteleostei</taxon>
        <taxon>Acanthomorphata</taxon>
        <taxon>Eupercaria</taxon>
        <taxon>Perciformes</taxon>
        <taxon>Cottioidei</taxon>
        <taxon>Cottales</taxon>
        <taxon>Liparidae</taxon>
        <taxon>Liparis</taxon>
    </lineage>
</organism>
<dbReference type="AlphaFoldDB" id="A0A4Z2ERI6"/>
<comment type="caution">
    <text evidence="1">The sequence shown here is derived from an EMBL/GenBank/DDBJ whole genome shotgun (WGS) entry which is preliminary data.</text>
</comment>
<accession>A0A4Z2ERI6</accession>
<proteinExistence type="predicted"/>